<dbReference type="VEuPathDB" id="FungiDB:H257_08046"/>
<dbReference type="OrthoDB" id="76069at2759"/>
<proteinExistence type="predicted"/>
<evidence type="ECO:0000313" key="1">
    <source>
        <dbReference type="EMBL" id="ETV78533.1"/>
    </source>
</evidence>
<dbReference type="GeneID" id="20810042"/>
<reference evidence="1" key="1">
    <citation type="submission" date="2013-12" db="EMBL/GenBank/DDBJ databases">
        <title>The Genome Sequence of Aphanomyces astaci APO3.</title>
        <authorList>
            <consortium name="The Broad Institute Genomics Platform"/>
            <person name="Russ C."/>
            <person name="Tyler B."/>
            <person name="van West P."/>
            <person name="Dieguez-Uribeondo J."/>
            <person name="Young S.K."/>
            <person name="Zeng Q."/>
            <person name="Gargeya S."/>
            <person name="Fitzgerald M."/>
            <person name="Abouelleil A."/>
            <person name="Alvarado L."/>
            <person name="Chapman S.B."/>
            <person name="Gainer-Dewar J."/>
            <person name="Goldberg J."/>
            <person name="Griggs A."/>
            <person name="Gujja S."/>
            <person name="Hansen M."/>
            <person name="Howarth C."/>
            <person name="Imamovic A."/>
            <person name="Ireland A."/>
            <person name="Larimer J."/>
            <person name="McCowan C."/>
            <person name="Murphy C."/>
            <person name="Pearson M."/>
            <person name="Poon T.W."/>
            <person name="Priest M."/>
            <person name="Roberts A."/>
            <person name="Saif S."/>
            <person name="Shea T."/>
            <person name="Sykes S."/>
            <person name="Wortman J."/>
            <person name="Nusbaum C."/>
            <person name="Birren B."/>
        </authorList>
    </citation>
    <scope>NUCLEOTIDE SEQUENCE [LARGE SCALE GENOMIC DNA]</scope>
    <source>
        <strain evidence="1">APO3</strain>
    </source>
</reference>
<sequence length="174" mass="19695">MSSRQRYTLIAHSSPRTAAIHAIADRQRRRMHHTFLRAGVLDRADDSFRARGVALWQTMGQSQSSHMPFGMHEVLEHIDDACTLCGRITAATTDPGAVTWHSNLIRKYYLPPAQQFELVSRSVLDDALSPSASSDVVDNKAVWVQVVPLTDSTCRLTFVVRVDLERPYFSTWQR</sequence>
<dbReference type="RefSeq" id="XP_009832114.1">
    <property type="nucleotide sequence ID" value="XM_009833812.1"/>
</dbReference>
<protein>
    <recommendedName>
        <fullName evidence="2">START domain-containing protein</fullName>
    </recommendedName>
</protein>
<name>W4GHW3_APHAT</name>
<gene>
    <name evidence="1" type="ORF">H257_08046</name>
</gene>
<organism evidence="1">
    <name type="scientific">Aphanomyces astaci</name>
    <name type="common">Crayfish plague agent</name>
    <dbReference type="NCBI Taxonomy" id="112090"/>
    <lineage>
        <taxon>Eukaryota</taxon>
        <taxon>Sar</taxon>
        <taxon>Stramenopiles</taxon>
        <taxon>Oomycota</taxon>
        <taxon>Saprolegniomycetes</taxon>
        <taxon>Saprolegniales</taxon>
        <taxon>Verrucalvaceae</taxon>
        <taxon>Aphanomyces</taxon>
    </lineage>
</organism>
<dbReference type="EMBL" id="KI913130">
    <property type="protein sequence ID" value="ETV78533.1"/>
    <property type="molecule type" value="Genomic_DNA"/>
</dbReference>
<accession>W4GHW3</accession>
<evidence type="ECO:0008006" key="2">
    <source>
        <dbReference type="Google" id="ProtNLM"/>
    </source>
</evidence>
<dbReference type="AlphaFoldDB" id="W4GHW3"/>